<reference evidence="1 2" key="1">
    <citation type="submission" date="2015-07" db="EMBL/GenBank/DDBJ databases">
        <title>The genome of Habropoda laboriosa.</title>
        <authorList>
            <person name="Pan H."/>
            <person name="Kapheim K."/>
        </authorList>
    </citation>
    <scope>NUCLEOTIDE SEQUENCE [LARGE SCALE GENOMIC DNA]</scope>
    <source>
        <strain evidence="1">0110345459</strain>
    </source>
</reference>
<sequence length="68" mass="7717">MILMLTENARQKGESRFFDTGGAPRRNNVTPSVSVSPFSDNISFYVLSSSGITRFLVIVLFYREQRLV</sequence>
<dbReference type="AlphaFoldDB" id="A0A0L7QVE4"/>
<protein>
    <submittedName>
        <fullName evidence="1">Uncharacterized protein</fullName>
    </submittedName>
</protein>
<dbReference type="Proteomes" id="UP000053825">
    <property type="component" value="Unassembled WGS sequence"/>
</dbReference>
<accession>A0A0L7QVE4</accession>
<keyword evidence="2" id="KW-1185">Reference proteome</keyword>
<evidence type="ECO:0000313" key="2">
    <source>
        <dbReference type="Proteomes" id="UP000053825"/>
    </source>
</evidence>
<gene>
    <name evidence="1" type="ORF">WH47_04256</name>
</gene>
<evidence type="ECO:0000313" key="1">
    <source>
        <dbReference type="EMBL" id="KOC62595.1"/>
    </source>
</evidence>
<name>A0A0L7QVE4_9HYME</name>
<dbReference type="EMBL" id="KQ414727">
    <property type="protein sequence ID" value="KOC62595.1"/>
    <property type="molecule type" value="Genomic_DNA"/>
</dbReference>
<proteinExistence type="predicted"/>
<organism evidence="1 2">
    <name type="scientific">Habropoda laboriosa</name>
    <dbReference type="NCBI Taxonomy" id="597456"/>
    <lineage>
        <taxon>Eukaryota</taxon>
        <taxon>Metazoa</taxon>
        <taxon>Ecdysozoa</taxon>
        <taxon>Arthropoda</taxon>
        <taxon>Hexapoda</taxon>
        <taxon>Insecta</taxon>
        <taxon>Pterygota</taxon>
        <taxon>Neoptera</taxon>
        <taxon>Endopterygota</taxon>
        <taxon>Hymenoptera</taxon>
        <taxon>Apocrita</taxon>
        <taxon>Aculeata</taxon>
        <taxon>Apoidea</taxon>
        <taxon>Anthophila</taxon>
        <taxon>Apidae</taxon>
        <taxon>Habropoda</taxon>
    </lineage>
</organism>